<keyword evidence="4" id="KW-0013">ADP-ribosylation</keyword>
<keyword evidence="1" id="KW-0328">Glycosyltransferase</keyword>
<comment type="similarity">
    <text evidence="6">Belongs to the ARTD/PARP family.</text>
</comment>
<keyword evidence="5" id="KW-0520">NAD</keyword>
<keyword evidence="3" id="KW-0548">Nucleotidyltransferase</keyword>
<dbReference type="InterPro" id="IPR051838">
    <property type="entry name" value="ARTD_PARP"/>
</dbReference>
<keyword evidence="8" id="KW-1185">Reference proteome</keyword>
<protein>
    <recommendedName>
        <fullName evidence="9">PARP catalytic domain-containing protein</fullName>
    </recommendedName>
</protein>
<reference evidence="7" key="2">
    <citation type="submission" date="2025-09" db="UniProtKB">
        <authorList>
            <consortium name="Ensembl"/>
        </authorList>
    </citation>
    <scope>IDENTIFICATION</scope>
</reference>
<dbReference type="Ensembl" id="ENSMMOT00000016940.1">
    <property type="protein sequence ID" value="ENSMMOP00000016664.1"/>
    <property type="gene ID" value="ENSMMOG00000012698.1"/>
</dbReference>
<sequence length="104" mass="11994">MGKGRHQLPTKEELIKKYNQKNKAHPGQPRFLHNRNLNCIALCEVITSKDLQKHGNIWVCPIPDHVCTRFLFVYENGQVGDMHINTQEPRIQREIVQVIASKPG</sequence>
<dbReference type="GO" id="GO:0016757">
    <property type="term" value="F:glycosyltransferase activity"/>
    <property type="evidence" value="ECO:0007669"/>
    <property type="project" value="UniProtKB-KW"/>
</dbReference>
<organism evidence="7 8">
    <name type="scientific">Mola mola</name>
    <name type="common">Ocean sunfish</name>
    <name type="synonym">Tetraodon mola</name>
    <dbReference type="NCBI Taxonomy" id="94237"/>
    <lineage>
        <taxon>Eukaryota</taxon>
        <taxon>Metazoa</taxon>
        <taxon>Chordata</taxon>
        <taxon>Craniata</taxon>
        <taxon>Vertebrata</taxon>
        <taxon>Euteleostomi</taxon>
        <taxon>Actinopterygii</taxon>
        <taxon>Neopterygii</taxon>
        <taxon>Teleostei</taxon>
        <taxon>Neoteleostei</taxon>
        <taxon>Acanthomorphata</taxon>
        <taxon>Eupercaria</taxon>
        <taxon>Tetraodontiformes</taxon>
        <taxon>Molidae</taxon>
        <taxon>Mola</taxon>
    </lineage>
</organism>
<evidence type="ECO:0000256" key="3">
    <source>
        <dbReference type="ARBA" id="ARBA00022695"/>
    </source>
</evidence>
<dbReference type="AlphaFoldDB" id="A0A3Q3X3W2"/>
<keyword evidence="2" id="KW-0808">Transferase</keyword>
<dbReference type="OMA" id="QHKIPTK"/>
<reference evidence="7" key="1">
    <citation type="submission" date="2025-08" db="UniProtKB">
        <authorList>
            <consortium name="Ensembl"/>
        </authorList>
    </citation>
    <scope>IDENTIFICATION</scope>
</reference>
<evidence type="ECO:0000256" key="1">
    <source>
        <dbReference type="ARBA" id="ARBA00022676"/>
    </source>
</evidence>
<evidence type="ECO:0000256" key="4">
    <source>
        <dbReference type="ARBA" id="ARBA00022765"/>
    </source>
</evidence>
<name>A0A3Q3X3W2_MOLML</name>
<dbReference type="STRING" id="94237.ENSMMOP00000016664"/>
<accession>A0A3Q3X3W2</accession>
<proteinExistence type="inferred from homology"/>
<evidence type="ECO:0000313" key="7">
    <source>
        <dbReference type="Ensembl" id="ENSMMOP00000016664.1"/>
    </source>
</evidence>
<evidence type="ECO:0000256" key="5">
    <source>
        <dbReference type="ARBA" id="ARBA00023027"/>
    </source>
</evidence>
<dbReference type="Proteomes" id="UP000261620">
    <property type="component" value="Unplaced"/>
</dbReference>
<evidence type="ECO:0000313" key="8">
    <source>
        <dbReference type="Proteomes" id="UP000261620"/>
    </source>
</evidence>
<evidence type="ECO:0000256" key="6">
    <source>
        <dbReference type="ARBA" id="ARBA00024347"/>
    </source>
</evidence>
<evidence type="ECO:0008006" key="9">
    <source>
        <dbReference type="Google" id="ProtNLM"/>
    </source>
</evidence>
<evidence type="ECO:0000256" key="2">
    <source>
        <dbReference type="ARBA" id="ARBA00022679"/>
    </source>
</evidence>
<dbReference type="GO" id="GO:0016779">
    <property type="term" value="F:nucleotidyltransferase activity"/>
    <property type="evidence" value="ECO:0007669"/>
    <property type="project" value="UniProtKB-KW"/>
</dbReference>
<dbReference type="PANTHER" id="PTHR21328">
    <property type="entry name" value="POLY ADP-RIBOSE POLYMERASE FAMILY, MEMBER PARP"/>
    <property type="match status" value="1"/>
</dbReference>